<protein>
    <submittedName>
        <fullName evidence="2">Uncharacterized protein</fullName>
    </submittedName>
</protein>
<proteinExistence type="predicted"/>
<reference evidence="2 3" key="1">
    <citation type="journal article" date="2016" name="Sci. Rep.">
        <title>The Dendrobium catenatum Lindl. genome sequence provides insights into polysaccharide synthase, floral development and adaptive evolution.</title>
        <authorList>
            <person name="Zhang G.Q."/>
            <person name="Xu Q."/>
            <person name="Bian C."/>
            <person name="Tsai W.C."/>
            <person name="Yeh C.M."/>
            <person name="Liu K.W."/>
            <person name="Yoshida K."/>
            <person name="Zhang L.S."/>
            <person name="Chang S.B."/>
            <person name="Chen F."/>
            <person name="Shi Y."/>
            <person name="Su Y.Y."/>
            <person name="Zhang Y.Q."/>
            <person name="Chen L.J."/>
            <person name="Yin Y."/>
            <person name="Lin M."/>
            <person name="Huang H."/>
            <person name="Deng H."/>
            <person name="Wang Z.W."/>
            <person name="Zhu S.L."/>
            <person name="Zhao X."/>
            <person name="Deng C."/>
            <person name="Niu S.C."/>
            <person name="Huang J."/>
            <person name="Wang M."/>
            <person name="Liu G.H."/>
            <person name="Yang H.J."/>
            <person name="Xiao X.J."/>
            <person name="Hsiao Y.Y."/>
            <person name="Wu W.L."/>
            <person name="Chen Y.Y."/>
            <person name="Mitsuda N."/>
            <person name="Ohme-Takagi M."/>
            <person name="Luo Y.B."/>
            <person name="Van de Peer Y."/>
            <person name="Liu Z.J."/>
        </authorList>
    </citation>
    <scope>NUCLEOTIDE SEQUENCE [LARGE SCALE GENOMIC DNA]</scope>
    <source>
        <tissue evidence="2">The whole plant</tissue>
    </source>
</reference>
<accession>A0A2I0XFH0</accession>
<reference evidence="2 3" key="2">
    <citation type="journal article" date="2017" name="Nature">
        <title>The Apostasia genome and the evolution of orchids.</title>
        <authorList>
            <person name="Zhang G.Q."/>
            <person name="Liu K.W."/>
            <person name="Li Z."/>
            <person name="Lohaus R."/>
            <person name="Hsiao Y.Y."/>
            <person name="Niu S.C."/>
            <person name="Wang J.Y."/>
            <person name="Lin Y.C."/>
            <person name="Xu Q."/>
            <person name="Chen L.J."/>
            <person name="Yoshida K."/>
            <person name="Fujiwara S."/>
            <person name="Wang Z.W."/>
            <person name="Zhang Y.Q."/>
            <person name="Mitsuda N."/>
            <person name="Wang M."/>
            <person name="Liu G.H."/>
            <person name="Pecoraro L."/>
            <person name="Huang H.X."/>
            <person name="Xiao X.J."/>
            <person name="Lin M."/>
            <person name="Wu X.Y."/>
            <person name="Wu W.L."/>
            <person name="Chen Y.Y."/>
            <person name="Chang S.B."/>
            <person name="Sakamoto S."/>
            <person name="Ohme-Takagi M."/>
            <person name="Yagi M."/>
            <person name="Zeng S.J."/>
            <person name="Shen C.Y."/>
            <person name="Yeh C.M."/>
            <person name="Luo Y.B."/>
            <person name="Tsai W.C."/>
            <person name="Van de Peer Y."/>
            <person name="Liu Z.J."/>
        </authorList>
    </citation>
    <scope>NUCLEOTIDE SEQUENCE [LARGE SCALE GENOMIC DNA]</scope>
    <source>
        <tissue evidence="2">The whole plant</tissue>
    </source>
</reference>
<organism evidence="2 3">
    <name type="scientific">Dendrobium catenatum</name>
    <dbReference type="NCBI Taxonomy" id="906689"/>
    <lineage>
        <taxon>Eukaryota</taxon>
        <taxon>Viridiplantae</taxon>
        <taxon>Streptophyta</taxon>
        <taxon>Embryophyta</taxon>
        <taxon>Tracheophyta</taxon>
        <taxon>Spermatophyta</taxon>
        <taxon>Magnoliopsida</taxon>
        <taxon>Liliopsida</taxon>
        <taxon>Asparagales</taxon>
        <taxon>Orchidaceae</taxon>
        <taxon>Epidendroideae</taxon>
        <taxon>Malaxideae</taxon>
        <taxon>Dendrobiinae</taxon>
        <taxon>Dendrobium</taxon>
    </lineage>
</organism>
<evidence type="ECO:0000256" key="1">
    <source>
        <dbReference type="SAM" id="MobiDB-lite"/>
    </source>
</evidence>
<evidence type="ECO:0000313" key="2">
    <source>
        <dbReference type="EMBL" id="PKU86639.1"/>
    </source>
</evidence>
<sequence>MFNHEENSNANMISRRFDLSMSKRTRKPKVFNEEEELEKEEDELAYLHHSSLKELMTDNNSRRTMEEEERFKGDEMKAEVEKEDEVVEMERLDRGETVEEEKSSNNLALVTRKGSFIRKYMKMLKRLVKAKRDPVERSAVIRLNCL</sequence>
<gene>
    <name evidence="2" type="ORF">MA16_Dca010864</name>
</gene>
<feature type="compositionally biased region" description="Basic and acidic residues" evidence="1">
    <location>
        <begin position="55"/>
        <end position="80"/>
    </location>
</feature>
<dbReference type="AlphaFoldDB" id="A0A2I0XFH0"/>
<keyword evidence="3" id="KW-1185">Reference proteome</keyword>
<evidence type="ECO:0000313" key="3">
    <source>
        <dbReference type="Proteomes" id="UP000233837"/>
    </source>
</evidence>
<dbReference type="Proteomes" id="UP000233837">
    <property type="component" value="Unassembled WGS sequence"/>
</dbReference>
<feature type="region of interest" description="Disordered" evidence="1">
    <location>
        <begin position="55"/>
        <end position="85"/>
    </location>
</feature>
<name>A0A2I0XFH0_9ASPA</name>
<dbReference type="EMBL" id="KZ501935">
    <property type="protein sequence ID" value="PKU86639.1"/>
    <property type="molecule type" value="Genomic_DNA"/>
</dbReference>